<feature type="region of interest" description="Disordered" evidence="1">
    <location>
        <begin position="1"/>
        <end position="197"/>
    </location>
</feature>
<feature type="compositionally biased region" description="Basic residues" evidence="1">
    <location>
        <begin position="44"/>
        <end position="54"/>
    </location>
</feature>
<keyword evidence="3" id="KW-1185">Reference proteome</keyword>
<dbReference type="AlphaFoldDB" id="A0A9P7B9R6"/>
<organism evidence="2 3">
    <name type="scientific">Rhodotorula mucilaginosa</name>
    <name type="common">Yeast</name>
    <name type="synonym">Rhodotorula rubra</name>
    <dbReference type="NCBI Taxonomy" id="5537"/>
    <lineage>
        <taxon>Eukaryota</taxon>
        <taxon>Fungi</taxon>
        <taxon>Dikarya</taxon>
        <taxon>Basidiomycota</taxon>
        <taxon>Pucciniomycotina</taxon>
        <taxon>Microbotryomycetes</taxon>
        <taxon>Sporidiobolales</taxon>
        <taxon>Sporidiobolaceae</taxon>
        <taxon>Rhodotorula</taxon>
    </lineage>
</organism>
<evidence type="ECO:0000256" key="1">
    <source>
        <dbReference type="SAM" id="MobiDB-lite"/>
    </source>
</evidence>
<evidence type="ECO:0000313" key="2">
    <source>
        <dbReference type="EMBL" id="KAG0666681.1"/>
    </source>
</evidence>
<feature type="compositionally biased region" description="Basic and acidic residues" evidence="1">
    <location>
        <begin position="708"/>
        <end position="726"/>
    </location>
</feature>
<feature type="compositionally biased region" description="Low complexity" evidence="1">
    <location>
        <begin position="586"/>
        <end position="599"/>
    </location>
</feature>
<dbReference type="Proteomes" id="UP000777482">
    <property type="component" value="Unassembled WGS sequence"/>
</dbReference>
<feature type="compositionally biased region" description="Low complexity" evidence="1">
    <location>
        <begin position="95"/>
        <end position="112"/>
    </location>
</feature>
<feature type="region of interest" description="Disordered" evidence="1">
    <location>
        <begin position="225"/>
        <end position="459"/>
    </location>
</feature>
<feature type="compositionally biased region" description="Acidic residues" evidence="1">
    <location>
        <begin position="629"/>
        <end position="650"/>
    </location>
</feature>
<feature type="region of interest" description="Disordered" evidence="1">
    <location>
        <begin position="508"/>
        <end position="726"/>
    </location>
</feature>
<reference evidence="2 3" key="1">
    <citation type="submission" date="2020-11" db="EMBL/GenBank/DDBJ databases">
        <title>Kefir isolates.</title>
        <authorList>
            <person name="Marcisauskas S."/>
            <person name="Kim Y."/>
            <person name="Blasche S."/>
        </authorList>
    </citation>
    <scope>NUCLEOTIDE SEQUENCE [LARGE SCALE GENOMIC DNA]</scope>
    <source>
        <strain evidence="2 3">KR</strain>
    </source>
</reference>
<feature type="compositionally biased region" description="Acidic residues" evidence="1">
    <location>
        <begin position="662"/>
        <end position="691"/>
    </location>
</feature>
<feature type="compositionally biased region" description="Basic and acidic residues" evidence="1">
    <location>
        <begin position="510"/>
        <end position="520"/>
    </location>
</feature>
<feature type="compositionally biased region" description="Basic and acidic residues" evidence="1">
    <location>
        <begin position="355"/>
        <end position="366"/>
    </location>
</feature>
<feature type="compositionally biased region" description="Basic and acidic residues" evidence="1">
    <location>
        <begin position="692"/>
        <end position="701"/>
    </location>
</feature>
<feature type="compositionally biased region" description="Low complexity" evidence="1">
    <location>
        <begin position="33"/>
        <end position="43"/>
    </location>
</feature>
<dbReference type="OrthoDB" id="2530058at2759"/>
<name>A0A9P7B9R6_RHOMI</name>
<feature type="compositionally biased region" description="Acidic residues" evidence="1">
    <location>
        <begin position="242"/>
        <end position="264"/>
    </location>
</feature>
<evidence type="ECO:0000313" key="3">
    <source>
        <dbReference type="Proteomes" id="UP000777482"/>
    </source>
</evidence>
<proteinExistence type="predicted"/>
<sequence length="726" mass="76300">MAAAVMRAMTFGASSSSSSSSSDPANSSRGRDGASSSSAASSRSRSRSSSKARGGKGGDGRTDEDEGGAALSRSSSILCNYAPEGQRPHSILLNPLGPALSRSPPLSPSHAPISTTNLPSGAADEDVDFDDLQSPTPRPPGHTHSTSTSSLGSYTVPLSPGQGGFPTEAALLAARDPSSPKAIATSPTRPPNIQRTSKIRFAPLPEIRPRAYSTGRNVWIVEEDDPDVAGGRRQRLVRVEGEGEYGDDDDQDYGGDADFAEFDDDHALGQAAHSPSSSLSMKFGSWSEALGLSPSASRRSTDEDGLSLSSSVSRSDDGLSTSVGSVGSGGSSKKLLKAFGLGGKSAKSAAKRSSGTRDKENRDDSLSRTSSGDSHASAGRRASLADASRLPKPQGTTGIPMRKSSTWEVGDVASPTGPEIAASAGGPVYYASPARTARKRAQYPPVAQRRNGRGRKQHVEVEEPAFEEWGAAGVGSQSSKRVVVGSAPASGFDDDDDGTGMAWLRKRRLQREQEQREREAAALAQVAEDRTDEPATVVPVPEPPPAAVEDNQDTLTKDPRRLGSLDEEGDKRLPLPFLIRTPPSRSGTVDSTVSTASTVRPASPTHAAAKPSGLSATRPILPPTVQLADEPEREDSSSDDDDDDEEEEDALVAVGAAARPTEEEDETALESESGESDSESDDDDLDEDELAHEEALAEEARRRAKSMGAERYHSARHENQLKVLDT</sequence>
<dbReference type="EMBL" id="PUHQ01000004">
    <property type="protein sequence ID" value="KAG0666681.1"/>
    <property type="molecule type" value="Genomic_DNA"/>
</dbReference>
<gene>
    <name evidence="2" type="ORF">C6P46_004348</name>
</gene>
<feature type="compositionally biased region" description="Low complexity" evidence="1">
    <location>
        <begin position="306"/>
        <end position="353"/>
    </location>
</feature>
<comment type="caution">
    <text evidence="2">The sequence shown here is derived from an EMBL/GenBank/DDBJ whole genome shotgun (WGS) entry which is preliminary data.</text>
</comment>
<feature type="compositionally biased region" description="Polar residues" evidence="1">
    <location>
        <begin position="185"/>
        <end position="196"/>
    </location>
</feature>
<protein>
    <submittedName>
        <fullName evidence="2">Uncharacterized protein</fullName>
    </submittedName>
</protein>
<accession>A0A9P7B9R6</accession>
<feature type="compositionally biased region" description="Basic and acidic residues" evidence="1">
    <location>
        <begin position="555"/>
        <end position="573"/>
    </location>
</feature>
<feature type="compositionally biased region" description="Low complexity" evidence="1">
    <location>
        <begin position="142"/>
        <end position="153"/>
    </location>
</feature>